<reference evidence="1 2" key="1">
    <citation type="journal article" date="2020" name="BMC Genomics">
        <title>Intraspecific diversification of the crop wild relative Brassica cretica Lam. using demographic model selection.</title>
        <authorList>
            <person name="Kioukis A."/>
            <person name="Michalopoulou V.A."/>
            <person name="Briers L."/>
            <person name="Pirintsos S."/>
            <person name="Studholme D.J."/>
            <person name="Pavlidis P."/>
            <person name="Sarris P.F."/>
        </authorList>
    </citation>
    <scope>NUCLEOTIDE SEQUENCE [LARGE SCALE GENOMIC DNA]</scope>
    <source>
        <strain evidence="2">cv. PFS-1207/04</strain>
    </source>
</reference>
<dbReference type="EMBL" id="QGKV02001507">
    <property type="protein sequence ID" value="KAF3531807.1"/>
    <property type="molecule type" value="Genomic_DNA"/>
</dbReference>
<dbReference type="Proteomes" id="UP000266723">
    <property type="component" value="Unassembled WGS sequence"/>
</dbReference>
<proteinExistence type="predicted"/>
<gene>
    <name evidence="1" type="ORF">DY000_02042202</name>
</gene>
<comment type="caution">
    <text evidence="1">The sequence shown here is derived from an EMBL/GenBank/DDBJ whole genome shotgun (WGS) entry which is preliminary data.</text>
</comment>
<sequence>MANVSQLHSDLKAGYTVEVLLLGFWETGNVKKGCKLLGLTTLMKKPRADN</sequence>
<protein>
    <submittedName>
        <fullName evidence="1">Uncharacterized protein</fullName>
    </submittedName>
</protein>
<name>A0ABQ7BGT5_BRACR</name>
<evidence type="ECO:0000313" key="1">
    <source>
        <dbReference type="EMBL" id="KAF3531807.1"/>
    </source>
</evidence>
<keyword evidence="2" id="KW-1185">Reference proteome</keyword>
<evidence type="ECO:0000313" key="2">
    <source>
        <dbReference type="Proteomes" id="UP000266723"/>
    </source>
</evidence>
<organism evidence="1 2">
    <name type="scientific">Brassica cretica</name>
    <name type="common">Mustard</name>
    <dbReference type="NCBI Taxonomy" id="69181"/>
    <lineage>
        <taxon>Eukaryota</taxon>
        <taxon>Viridiplantae</taxon>
        <taxon>Streptophyta</taxon>
        <taxon>Embryophyta</taxon>
        <taxon>Tracheophyta</taxon>
        <taxon>Spermatophyta</taxon>
        <taxon>Magnoliopsida</taxon>
        <taxon>eudicotyledons</taxon>
        <taxon>Gunneridae</taxon>
        <taxon>Pentapetalae</taxon>
        <taxon>rosids</taxon>
        <taxon>malvids</taxon>
        <taxon>Brassicales</taxon>
        <taxon>Brassicaceae</taxon>
        <taxon>Brassiceae</taxon>
        <taxon>Brassica</taxon>
    </lineage>
</organism>
<accession>A0ABQ7BGT5</accession>